<dbReference type="CDD" id="cd00200">
    <property type="entry name" value="WD40"/>
    <property type="match status" value="2"/>
</dbReference>
<gene>
    <name evidence="6" type="ORF">BDW59DRAFT_138724</name>
</gene>
<dbReference type="InterPro" id="IPR027417">
    <property type="entry name" value="P-loop_NTPase"/>
</dbReference>
<proteinExistence type="predicted"/>
<dbReference type="InterPro" id="IPR007111">
    <property type="entry name" value="NACHT_NTPase"/>
</dbReference>
<dbReference type="EMBL" id="JBFXLS010000005">
    <property type="protein sequence ID" value="KAL2832820.1"/>
    <property type="molecule type" value="Genomic_DNA"/>
</dbReference>
<feature type="compositionally biased region" description="Basic residues" evidence="4">
    <location>
        <begin position="1"/>
        <end position="10"/>
    </location>
</feature>
<feature type="repeat" description="WD" evidence="3">
    <location>
        <begin position="1208"/>
        <end position="1240"/>
    </location>
</feature>
<dbReference type="InterPro" id="IPR019775">
    <property type="entry name" value="WD40_repeat_CS"/>
</dbReference>
<dbReference type="Pfam" id="PF00400">
    <property type="entry name" value="WD40"/>
    <property type="match status" value="11"/>
</dbReference>
<dbReference type="PROSITE" id="PS00678">
    <property type="entry name" value="WD_REPEATS_1"/>
    <property type="match status" value="1"/>
</dbReference>
<dbReference type="InterPro" id="IPR001680">
    <property type="entry name" value="WD40_rpt"/>
</dbReference>
<feature type="repeat" description="WD" evidence="3">
    <location>
        <begin position="1084"/>
        <end position="1117"/>
    </location>
</feature>
<dbReference type="InterPro" id="IPR056884">
    <property type="entry name" value="NPHP3-like_N"/>
</dbReference>
<dbReference type="SUPFAM" id="SSF50978">
    <property type="entry name" value="WD40 repeat-like"/>
    <property type="match status" value="3"/>
</dbReference>
<feature type="repeat" description="WD" evidence="3">
    <location>
        <begin position="1250"/>
        <end position="1291"/>
    </location>
</feature>
<dbReference type="SUPFAM" id="SSF52540">
    <property type="entry name" value="P-loop containing nucleoside triphosphate hydrolases"/>
    <property type="match status" value="1"/>
</dbReference>
<keyword evidence="7" id="KW-1185">Reference proteome</keyword>
<evidence type="ECO:0000259" key="5">
    <source>
        <dbReference type="PROSITE" id="PS50837"/>
    </source>
</evidence>
<name>A0ABR4IYL8_9EURO</name>
<evidence type="ECO:0000313" key="6">
    <source>
        <dbReference type="EMBL" id="KAL2832820.1"/>
    </source>
</evidence>
<comment type="caution">
    <text evidence="6">The sequence shown here is derived from an EMBL/GenBank/DDBJ whole genome shotgun (WGS) entry which is preliminary data.</text>
</comment>
<sequence>MLGRFKRVVGRRSEEKAPAAAPTTSNVMGNASGERNFANSKNDVYGVSDHWQMAYDRLSEAERSTLSTLFPATPTQPRNSHSRTKEILTRVLEITEKQYEGYQESRTTIRAAAHKILNSALSLEDIISNVVRFDPTGHASSAWAIVSFGLTMAKNHADLRDALFDSSAYLADVLTRCAFIEEQLYRERDTMIPNAEKDQSIVRVYVAILRYVAEVRRIQQFNIGRDVKESITAITSQPLIQLKSLINAEELHLQLWLLLDQHLHRKAEAEAILAHIDKSIMAVEEVGKAVAMLNLPFADGAFFDSFRDQHEGECLPGTRTELLQQVKCWGISGGKCIFWLSGMAGTGKSTIARTVARLFKECGILGASFFFKRGEGDRGSAARFFPTVVKQIAVHIPETIPRIRKAIEDDPAISAKSLREQFEKLLLQPLLALDRAQAATRTVIVVDGLDECEREEDVEVILELLPKVQKVIQFFVTARPDSAIRFGFDQIDQSDYQNTILQNLDDNVIKQDITLYLREEFSKIGQKRRRDLTPGWPGEERIEALATMAVPLFIFAATVCRFVADRKFNPEKRLQQFLTEPSGPKMDKTYRPVLNQLLTEDESDMEQLVEEFQKIIGVVILLAAPLSLTALAQLLEIAEEDISNRLDSFHSVLSVPDDPHLPIRPLHLSFHDYLVDERTGAHEATSQFWVDKKAKHSSIASHCLTIMNCSLRKNICRLPGYGTSRDEIDPASIASSLPDALQYACRYWAYHLTQSTAPVKNLEQVLSFLKKHFLHWLESMSILGIISEAVDAVTILLELLNATPNNALSPLLSDAKRFILKNAHIAERAPLQLYCSGLVFAPQQALTRTMFKDDIPPWVFRLPSVEENWSPELQTLEGHSRWVNCVKFSPDGRIIASASDDGTIKLWSTTGALERTLNDHRDSVVDLAFSPNGKTIASASLDGTINIWNSTGSLRKSLDLRDQQVEDICFSHDGRVVDSSYYDRNIESPGFSISALFPKEGLTQDDRWVSSLVFSSNGRLIASGCSDGSIQLLDCHGNLHHSLKGHEDSVDSVAISPGSDLVASGSADRTVKLWNTTGTLRHTIINHEGEVKSVAFSPNGSFIVSVSADGALKVWDITGALQHTLGGRSNGINNVAFSPNGTLAATGSSDGTVSLWQADNWALHYTLDGHASVTSLAFSPDGKQLVSASHNNLAKVWQLNTGTLQSTLKGHSAMVNCVVFSPGGELIVSGSGDSTVKIWDATIANSECNQYAHTDVVTRVEISPNGKQVASHSLDNTIRLWDADTRRLQHILSHNETGNNALLYSPDSTLLVYIGGFSARPLIWDTTTGALIHSSFPGDPPNEIQGAQFSPDCKIVAYHLRDASDFRNMASQELLHSVEVTNNLFSRTKLIFSPSSTLVATYSAFPYPYPQTEGKEDEEGKKSLANWPGDKNITILNATTGAIQSVVRGHSDLARTVKFSPDGRFVVSTSADRTTKLWQTATGGLEHCLQDSRFVTAVAFSPDTETLASISRENAIKLWDTASGTLQYTLPGAEGVDDLSFSEDGKYLTTNLGLIDIEASKAKGACVLHREVVAVKNGEWVYLKDEKVLWIPHEYRGVIAVRDGRVIIGHATGALTSMDFVCNPAQGSLCP</sequence>
<dbReference type="InterPro" id="IPR050349">
    <property type="entry name" value="WD_LIS1/nudF_dynein_reg"/>
</dbReference>
<feature type="repeat" description="WD" evidence="3">
    <location>
        <begin position="876"/>
        <end position="908"/>
    </location>
</feature>
<dbReference type="PANTHER" id="PTHR44129">
    <property type="entry name" value="WD REPEAT-CONTAINING PROTEIN POP1"/>
    <property type="match status" value="1"/>
</dbReference>
<dbReference type="SUPFAM" id="SSF63829">
    <property type="entry name" value="Calcium-dependent phosphotriesterase"/>
    <property type="match status" value="1"/>
</dbReference>
<keyword evidence="2" id="KW-0677">Repeat</keyword>
<evidence type="ECO:0000256" key="2">
    <source>
        <dbReference type="ARBA" id="ARBA00022737"/>
    </source>
</evidence>
<evidence type="ECO:0000313" key="7">
    <source>
        <dbReference type="Proteomes" id="UP001610335"/>
    </source>
</evidence>
<feature type="repeat" description="WD" evidence="3">
    <location>
        <begin position="1495"/>
        <end position="1529"/>
    </location>
</feature>
<feature type="repeat" description="WD" evidence="3">
    <location>
        <begin position="1043"/>
        <end position="1075"/>
    </location>
</feature>
<evidence type="ECO:0000256" key="4">
    <source>
        <dbReference type="SAM" id="MobiDB-lite"/>
    </source>
</evidence>
<feature type="domain" description="NACHT" evidence="5">
    <location>
        <begin position="336"/>
        <end position="482"/>
    </location>
</feature>
<dbReference type="Gene3D" id="2.130.10.10">
    <property type="entry name" value="YVTN repeat-like/Quinoprotein amine dehydrogenase"/>
    <property type="match status" value="4"/>
</dbReference>
<dbReference type="InterPro" id="IPR015943">
    <property type="entry name" value="WD40/YVTN_repeat-like_dom_sf"/>
</dbReference>
<reference evidence="6 7" key="1">
    <citation type="submission" date="2024-07" db="EMBL/GenBank/DDBJ databases">
        <title>Section-level genome sequencing and comparative genomics of Aspergillus sections Usti and Cavernicolus.</title>
        <authorList>
            <consortium name="Lawrence Berkeley National Laboratory"/>
            <person name="Nybo J.L."/>
            <person name="Vesth T.C."/>
            <person name="Theobald S."/>
            <person name="Frisvad J.C."/>
            <person name="Larsen T.O."/>
            <person name="Kjaerboelling I."/>
            <person name="Rothschild-Mancinelli K."/>
            <person name="Lyhne E.K."/>
            <person name="Kogle M.E."/>
            <person name="Barry K."/>
            <person name="Clum A."/>
            <person name="Na H."/>
            <person name="Ledsgaard L."/>
            <person name="Lin J."/>
            <person name="Lipzen A."/>
            <person name="Kuo A."/>
            <person name="Riley R."/>
            <person name="Mondo S."/>
            <person name="LaButti K."/>
            <person name="Haridas S."/>
            <person name="Pangalinan J."/>
            <person name="Salamov A.A."/>
            <person name="Simmons B.A."/>
            <person name="Magnuson J.K."/>
            <person name="Chen J."/>
            <person name="Drula E."/>
            <person name="Henrissat B."/>
            <person name="Wiebenga A."/>
            <person name="Lubbers R.J."/>
            <person name="Gomes A.C."/>
            <person name="Makela M.R."/>
            <person name="Stajich J."/>
            <person name="Grigoriev I.V."/>
            <person name="Mortensen U.H."/>
            <person name="De vries R.P."/>
            <person name="Baker S.E."/>
            <person name="Andersen M.R."/>
        </authorList>
    </citation>
    <scope>NUCLEOTIDE SEQUENCE [LARGE SCALE GENOMIC DNA]</scope>
    <source>
        <strain evidence="6 7">CBS 600.67</strain>
    </source>
</reference>
<dbReference type="Gene3D" id="3.40.50.300">
    <property type="entry name" value="P-loop containing nucleotide triphosphate hydrolases"/>
    <property type="match status" value="1"/>
</dbReference>
<feature type="repeat" description="WD" evidence="3">
    <location>
        <begin position="917"/>
        <end position="949"/>
    </location>
</feature>
<feature type="repeat" description="WD" evidence="3">
    <location>
        <begin position="1173"/>
        <end position="1207"/>
    </location>
</feature>
<dbReference type="PROSITE" id="PS50082">
    <property type="entry name" value="WD_REPEATS_2"/>
    <property type="match status" value="10"/>
</dbReference>
<organism evidence="6 7">
    <name type="scientific">Aspergillus cavernicola</name>
    <dbReference type="NCBI Taxonomy" id="176166"/>
    <lineage>
        <taxon>Eukaryota</taxon>
        <taxon>Fungi</taxon>
        <taxon>Dikarya</taxon>
        <taxon>Ascomycota</taxon>
        <taxon>Pezizomycotina</taxon>
        <taxon>Eurotiomycetes</taxon>
        <taxon>Eurotiomycetidae</taxon>
        <taxon>Eurotiales</taxon>
        <taxon>Aspergillaceae</taxon>
        <taxon>Aspergillus</taxon>
        <taxon>Aspergillus subgen. Nidulantes</taxon>
    </lineage>
</organism>
<dbReference type="SMART" id="SM00320">
    <property type="entry name" value="WD40"/>
    <property type="match status" value="12"/>
</dbReference>
<evidence type="ECO:0000256" key="3">
    <source>
        <dbReference type="PROSITE-ProRule" id="PRU00221"/>
    </source>
</evidence>
<dbReference type="InterPro" id="IPR020472">
    <property type="entry name" value="WD40_PAC1"/>
</dbReference>
<accession>A0ABR4IYL8</accession>
<dbReference type="Pfam" id="PF24883">
    <property type="entry name" value="NPHP3_N"/>
    <property type="match status" value="1"/>
</dbReference>
<dbReference type="PRINTS" id="PR00320">
    <property type="entry name" value="GPROTEINBRPT"/>
</dbReference>
<dbReference type="PROSITE" id="PS50294">
    <property type="entry name" value="WD_REPEATS_REGION"/>
    <property type="match status" value="10"/>
</dbReference>
<dbReference type="PROSITE" id="PS50837">
    <property type="entry name" value="NACHT"/>
    <property type="match status" value="1"/>
</dbReference>
<protein>
    <submittedName>
        <fullName evidence="6">WD40-repeat-containing domain protein</fullName>
    </submittedName>
</protein>
<keyword evidence="1 3" id="KW-0853">WD repeat</keyword>
<dbReference type="InterPro" id="IPR036322">
    <property type="entry name" value="WD40_repeat_dom_sf"/>
</dbReference>
<dbReference type="Proteomes" id="UP001610335">
    <property type="component" value="Unassembled WGS sequence"/>
</dbReference>
<evidence type="ECO:0000256" key="1">
    <source>
        <dbReference type="ARBA" id="ARBA00022574"/>
    </source>
</evidence>
<feature type="repeat" description="WD" evidence="3">
    <location>
        <begin position="1447"/>
        <end position="1483"/>
    </location>
</feature>
<feature type="repeat" description="WD" evidence="3">
    <location>
        <begin position="1125"/>
        <end position="1160"/>
    </location>
</feature>
<feature type="region of interest" description="Disordered" evidence="4">
    <location>
        <begin position="1"/>
        <end position="31"/>
    </location>
</feature>